<feature type="region of interest" description="Disordered" evidence="1">
    <location>
        <begin position="41"/>
        <end position="66"/>
    </location>
</feature>
<name>A0A2T4UBY7_9ACTN</name>
<feature type="compositionally biased region" description="Low complexity" evidence="1">
    <location>
        <begin position="41"/>
        <end position="52"/>
    </location>
</feature>
<evidence type="ECO:0000313" key="4">
    <source>
        <dbReference type="Proteomes" id="UP000240739"/>
    </source>
</evidence>
<dbReference type="EMBL" id="PYYB01000005">
    <property type="protein sequence ID" value="PTL54380.1"/>
    <property type="molecule type" value="Genomic_DNA"/>
</dbReference>
<keyword evidence="4" id="KW-1185">Reference proteome</keyword>
<feature type="signal peptide" evidence="2">
    <location>
        <begin position="1"/>
        <end position="39"/>
    </location>
</feature>
<dbReference type="RefSeq" id="WP_107571322.1">
    <property type="nucleotide sequence ID" value="NZ_PYYB01000005.1"/>
</dbReference>
<evidence type="ECO:0000256" key="2">
    <source>
        <dbReference type="SAM" id="SignalP"/>
    </source>
</evidence>
<organism evidence="3 4">
    <name type="scientific">Paraconexibacter algicola</name>
    <dbReference type="NCBI Taxonomy" id="2133960"/>
    <lineage>
        <taxon>Bacteria</taxon>
        <taxon>Bacillati</taxon>
        <taxon>Actinomycetota</taxon>
        <taxon>Thermoleophilia</taxon>
        <taxon>Solirubrobacterales</taxon>
        <taxon>Paraconexibacteraceae</taxon>
        <taxon>Paraconexibacter</taxon>
    </lineage>
</organism>
<keyword evidence="2" id="KW-0732">Signal</keyword>
<comment type="caution">
    <text evidence="3">The sequence shown here is derived from an EMBL/GenBank/DDBJ whole genome shotgun (WGS) entry which is preliminary data.</text>
</comment>
<dbReference type="Proteomes" id="UP000240739">
    <property type="component" value="Unassembled WGS sequence"/>
</dbReference>
<gene>
    <name evidence="3" type="ORF">C7Y72_21855</name>
</gene>
<accession>A0A2T4UBY7</accession>
<dbReference type="OrthoDB" id="9887816at2"/>
<reference evidence="3 4" key="1">
    <citation type="submission" date="2018-03" db="EMBL/GenBank/DDBJ databases">
        <title>Aquarubrobacter algicola gen. nov., sp. nov., a novel actinobacterium isolated from shallow eutrophic lake during the end of cyanobacterial harmful algal blooms.</title>
        <authorList>
            <person name="Chun S.J."/>
        </authorList>
    </citation>
    <scope>NUCLEOTIDE SEQUENCE [LARGE SCALE GENOMIC DNA]</scope>
    <source>
        <strain evidence="3 4">Seoho-28</strain>
    </source>
</reference>
<evidence type="ECO:0000313" key="3">
    <source>
        <dbReference type="EMBL" id="PTL54380.1"/>
    </source>
</evidence>
<proteinExistence type="predicted"/>
<feature type="compositionally biased region" description="Polar residues" evidence="1">
    <location>
        <begin position="54"/>
        <end position="66"/>
    </location>
</feature>
<dbReference type="AlphaFoldDB" id="A0A2T4UBY7"/>
<protein>
    <recommendedName>
        <fullName evidence="5">Secreted protein</fullName>
    </recommendedName>
</protein>
<evidence type="ECO:0008006" key="5">
    <source>
        <dbReference type="Google" id="ProtNLM"/>
    </source>
</evidence>
<evidence type="ECO:0000256" key="1">
    <source>
        <dbReference type="SAM" id="MobiDB-lite"/>
    </source>
</evidence>
<sequence length="318" mass="32909">MPARTRPSREVAPARTRAALRTALALALLAAATAADARAQAPASDAPGAPAAFTTFSAENGSPTTLQAQAPLAGTSADPGVPRCLGPRSFARTSWAVVPAADRSRVVRVSALTPSLEPDEAPQLAAFVQPAAGTQTREPQACDEGAGLLDRSSAVELRVPAGRAVLVQVGQPAAARAARAVLELQTTDLPAAANPPGDRAGTARTLPLGRTRTVPLAGATLTEEDPAQPACPAGGTVWRRVTIRRAGTYRVLATGRTLGTLTAFVGSRPRGAGARACVNRSRSDRMRLRLRLRAGNVLWLRLGVDRSDAGSARLRIGR</sequence>
<feature type="chain" id="PRO_5015499099" description="Secreted protein" evidence="2">
    <location>
        <begin position="40"/>
        <end position="318"/>
    </location>
</feature>